<sequence>MFFKRFSTTTLIVAVICSALFLGVLQSAKAVEPAVAIPLPTLDNPKAAGALQTAVLAGGCFWGVQGVYQHVHGVRKVLSGYSGGDQSKADYHSVSTGTTGHAESVQVIFDPKVVSYGEILQVYFSVAHDPTLLNRQGPDSGTQYRSNIFYADDTQKKIAVAYIAQLDKAKLFRSPIVTRVDPLKAFYPAEDYHQDFLVNNPSYPYIVINDIPKVNNLKKVLPGLYQDQAITLKEVNI</sequence>
<dbReference type="NCBIfam" id="TIGR00401">
    <property type="entry name" value="msrA"/>
    <property type="match status" value="1"/>
</dbReference>
<dbReference type="Pfam" id="PF01625">
    <property type="entry name" value="PMSR"/>
    <property type="match status" value="1"/>
</dbReference>
<comment type="catalytic activity">
    <reaction evidence="2 4">
        <text>L-methionyl-[protein] + [thioredoxin]-disulfide + H2O = L-methionyl-(S)-S-oxide-[protein] + [thioredoxin]-dithiol</text>
        <dbReference type="Rhea" id="RHEA:14217"/>
        <dbReference type="Rhea" id="RHEA-COMP:10698"/>
        <dbReference type="Rhea" id="RHEA-COMP:10700"/>
        <dbReference type="Rhea" id="RHEA-COMP:12313"/>
        <dbReference type="Rhea" id="RHEA-COMP:12315"/>
        <dbReference type="ChEBI" id="CHEBI:15377"/>
        <dbReference type="ChEBI" id="CHEBI:16044"/>
        <dbReference type="ChEBI" id="CHEBI:29950"/>
        <dbReference type="ChEBI" id="CHEBI:44120"/>
        <dbReference type="ChEBI" id="CHEBI:50058"/>
        <dbReference type="EC" id="1.8.4.11"/>
    </reaction>
</comment>
<name>A0A8D5G3K0_9PROT</name>
<dbReference type="AlphaFoldDB" id="A0A8D5G3K0"/>
<keyword evidence="1 4" id="KW-0560">Oxidoreductase</keyword>
<dbReference type="PANTHER" id="PTHR43774">
    <property type="entry name" value="PEPTIDE METHIONINE SULFOXIDE REDUCTASE"/>
    <property type="match status" value="1"/>
</dbReference>
<dbReference type="RefSeq" id="WP_221763237.1">
    <property type="nucleotide sequence ID" value="NZ_AP024110.1"/>
</dbReference>
<protein>
    <recommendedName>
        <fullName evidence="4">Peptide methionine sulfoxide reductase MsrA</fullName>
        <shortName evidence="4">Protein-methionine-S-oxide reductase</shortName>
        <ecNumber evidence="4">1.8.4.11</ecNumber>
    </recommendedName>
    <alternativeName>
        <fullName evidence="4">Peptide-methionine (S)-S-oxide reductase</fullName>
        <shortName evidence="4">Peptide Met(O) reductase</shortName>
    </alternativeName>
</protein>
<comment type="catalytic activity">
    <reaction evidence="3 4">
        <text>[thioredoxin]-disulfide + L-methionine + H2O = L-methionine (S)-S-oxide + [thioredoxin]-dithiol</text>
        <dbReference type="Rhea" id="RHEA:19993"/>
        <dbReference type="Rhea" id="RHEA-COMP:10698"/>
        <dbReference type="Rhea" id="RHEA-COMP:10700"/>
        <dbReference type="ChEBI" id="CHEBI:15377"/>
        <dbReference type="ChEBI" id="CHEBI:29950"/>
        <dbReference type="ChEBI" id="CHEBI:50058"/>
        <dbReference type="ChEBI" id="CHEBI:57844"/>
        <dbReference type="ChEBI" id="CHEBI:58772"/>
        <dbReference type="EC" id="1.8.4.11"/>
    </reaction>
</comment>
<dbReference type="SUPFAM" id="SSF55068">
    <property type="entry name" value="Peptide methionine sulfoxide reductase"/>
    <property type="match status" value="1"/>
</dbReference>
<gene>
    <name evidence="6" type="primary">msrA_1</name>
    <name evidence="4" type="synonym">msrA</name>
    <name evidence="6" type="ORF">ZMTM_13690</name>
</gene>
<dbReference type="KEGG" id="mpau:ZMTM_13690"/>
<reference evidence="6" key="1">
    <citation type="journal article" date="2021" name="Arch. Microbiol.">
        <title>Methyloradius palustris gen. nov., sp. nov., a methanol-oxidizing bacterium isolated from snow.</title>
        <authorList>
            <person name="Miyadera T."/>
            <person name="Kojima H."/>
            <person name="Fukui M."/>
        </authorList>
    </citation>
    <scope>NUCLEOTIDE SEQUENCE</scope>
    <source>
        <strain evidence="6">Zm11</strain>
    </source>
</reference>
<evidence type="ECO:0000313" key="6">
    <source>
        <dbReference type="EMBL" id="BCM25110.1"/>
    </source>
</evidence>
<evidence type="ECO:0000256" key="1">
    <source>
        <dbReference type="ARBA" id="ARBA00023002"/>
    </source>
</evidence>
<dbReference type="Gene3D" id="3.30.1060.10">
    <property type="entry name" value="Peptide methionine sulphoxide reductase MsrA"/>
    <property type="match status" value="1"/>
</dbReference>
<feature type="domain" description="Peptide methionine sulphoxide reductase MsrA" evidence="5">
    <location>
        <begin position="53"/>
        <end position="203"/>
    </location>
</feature>
<evidence type="ECO:0000259" key="5">
    <source>
        <dbReference type="Pfam" id="PF01625"/>
    </source>
</evidence>
<proteinExistence type="inferred from homology"/>
<accession>A0A8D5G3K0</accession>
<dbReference type="GO" id="GO:0008113">
    <property type="term" value="F:peptide-methionine (S)-S-oxide reductase activity"/>
    <property type="evidence" value="ECO:0007669"/>
    <property type="project" value="UniProtKB-UniRule"/>
</dbReference>
<feature type="active site" evidence="4">
    <location>
        <position position="60"/>
    </location>
</feature>
<dbReference type="EC" id="1.8.4.11" evidence="4"/>
<comment type="similarity">
    <text evidence="4">Belongs to the MsrA Met sulfoxide reductase family.</text>
</comment>
<comment type="function">
    <text evidence="4">Has an important function as a repair enzyme for proteins that have been inactivated by oxidation. Catalyzes the reversible oxidation-reduction of methionine sulfoxide in proteins to methionine.</text>
</comment>
<organism evidence="6 7">
    <name type="scientific">Methyloradius palustris</name>
    <dbReference type="NCBI Taxonomy" id="2778876"/>
    <lineage>
        <taxon>Bacteria</taxon>
        <taxon>Pseudomonadati</taxon>
        <taxon>Pseudomonadota</taxon>
        <taxon>Betaproteobacteria</taxon>
        <taxon>Nitrosomonadales</taxon>
        <taxon>Methylophilaceae</taxon>
        <taxon>Methyloradius</taxon>
    </lineage>
</organism>
<dbReference type="EMBL" id="AP024110">
    <property type="protein sequence ID" value="BCM25110.1"/>
    <property type="molecule type" value="Genomic_DNA"/>
</dbReference>
<evidence type="ECO:0000313" key="7">
    <source>
        <dbReference type="Proteomes" id="UP000826722"/>
    </source>
</evidence>
<evidence type="ECO:0000256" key="2">
    <source>
        <dbReference type="ARBA" id="ARBA00047806"/>
    </source>
</evidence>
<evidence type="ECO:0000256" key="3">
    <source>
        <dbReference type="ARBA" id="ARBA00048782"/>
    </source>
</evidence>
<dbReference type="InterPro" id="IPR036509">
    <property type="entry name" value="Met_Sox_Rdtase_MsrA_sf"/>
</dbReference>
<evidence type="ECO:0000256" key="4">
    <source>
        <dbReference type="HAMAP-Rule" id="MF_01401"/>
    </source>
</evidence>
<keyword evidence="7" id="KW-1185">Reference proteome</keyword>
<dbReference type="InterPro" id="IPR002569">
    <property type="entry name" value="Met_Sox_Rdtase_MsrA_dom"/>
</dbReference>
<dbReference type="PANTHER" id="PTHR43774:SF1">
    <property type="entry name" value="PEPTIDE METHIONINE SULFOXIDE REDUCTASE MSRA 2"/>
    <property type="match status" value="1"/>
</dbReference>
<dbReference type="Proteomes" id="UP000826722">
    <property type="component" value="Chromosome"/>
</dbReference>
<dbReference type="HAMAP" id="MF_01401">
    <property type="entry name" value="MsrA"/>
    <property type="match status" value="1"/>
</dbReference>